<evidence type="ECO:0000313" key="1">
    <source>
        <dbReference type="EMBL" id="GAG61698.1"/>
    </source>
</evidence>
<dbReference type="EMBL" id="BART01000024">
    <property type="protein sequence ID" value="GAG61698.1"/>
    <property type="molecule type" value="Genomic_DNA"/>
</dbReference>
<gene>
    <name evidence="1" type="ORF">S01H4_00221</name>
</gene>
<dbReference type="AlphaFoldDB" id="X0ZMT6"/>
<proteinExistence type="predicted"/>
<accession>X0ZMT6</accession>
<organism evidence="1">
    <name type="scientific">marine sediment metagenome</name>
    <dbReference type="NCBI Taxonomy" id="412755"/>
    <lineage>
        <taxon>unclassified sequences</taxon>
        <taxon>metagenomes</taxon>
        <taxon>ecological metagenomes</taxon>
    </lineage>
</organism>
<comment type="caution">
    <text evidence="1">The sequence shown here is derived from an EMBL/GenBank/DDBJ whole genome shotgun (WGS) entry which is preliminary data.</text>
</comment>
<name>X0ZMT6_9ZZZZ</name>
<reference evidence="1" key="1">
    <citation type="journal article" date="2014" name="Front. Microbiol.">
        <title>High frequency of phylogenetically diverse reductive dehalogenase-homologous genes in deep subseafloor sedimentary metagenomes.</title>
        <authorList>
            <person name="Kawai M."/>
            <person name="Futagami T."/>
            <person name="Toyoda A."/>
            <person name="Takaki Y."/>
            <person name="Nishi S."/>
            <person name="Hori S."/>
            <person name="Arai W."/>
            <person name="Tsubouchi T."/>
            <person name="Morono Y."/>
            <person name="Uchiyama I."/>
            <person name="Ito T."/>
            <person name="Fujiyama A."/>
            <person name="Inagaki F."/>
            <person name="Takami H."/>
        </authorList>
    </citation>
    <scope>NUCLEOTIDE SEQUENCE</scope>
    <source>
        <strain evidence="1">Expedition CK06-06</strain>
    </source>
</reference>
<sequence>MNIYELAFTSYVYSILEDFDKAYIKFIDFTNNNVDINLQSHRQALIEWLNYWGCRNFYKKYHDLASEELRDWYMQYYSYLPQKNLNTWELTADNLDLIEKSYNSLIKKIASYAQRKNGSTTPNPFGPTPSSKILFALRPESLIPWDGAMRKEFKQKYRISTYKQFLIKVIDEIKELKISCHKNGFRFEDVPVKLNKSYATIPKLIDEYHWITITKNCKPLDNETLEIWLKWNS</sequence>
<protein>
    <submittedName>
        <fullName evidence="1">Uncharacterized protein</fullName>
    </submittedName>
</protein>